<dbReference type="Gene3D" id="1.20.120.530">
    <property type="entry name" value="GntR ligand-binding domain-like"/>
    <property type="match status" value="1"/>
</dbReference>
<protein>
    <submittedName>
        <fullName evidence="5">GntR family transcriptional regulator</fullName>
    </submittedName>
</protein>
<dbReference type="Gene3D" id="1.10.10.10">
    <property type="entry name" value="Winged helix-like DNA-binding domain superfamily/Winged helix DNA-binding domain"/>
    <property type="match status" value="1"/>
</dbReference>
<proteinExistence type="predicted"/>
<dbReference type="SMART" id="SM00345">
    <property type="entry name" value="HTH_GNTR"/>
    <property type="match status" value="1"/>
</dbReference>
<evidence type="ECO:0000256" key="2">
    <source>
        <dbReference type="ARBA" id="ARBA00023125"/>
    </source>
</evidence>
<sequence>MVTAQRAASKSDHAYSIIRRRILDGRYAPGFRLVLDRLARELNVSSVPVREAVRRLEAERLVDFERNVGARVSAIDTTEYRHTMQTLAIIEGAATALAAPMVPLDDLATAAEINDRMRRCLDDGDAHTFTTLNGQFHQLLYQRCPNPHIADLVERGWARMGTLRTHFSVPGRAPQSVAEHDRMLGLIRVRADAADIEAFAREHRLATLDAFLTQPGTGHPTATPEEIQP</sequence>
<dbReference type="InterPro" id="IPR036390">
    <property type="entry name" value="WH_DNA-bd_sf"/>
</dbReference>
<reference evidence="5 6" key="1">
    <citation type="submission" date="2019-10" db="EMBL/GenBank/DDBJ databases">
        <title>Whole genome shotgun sequence of Acrocarpospora pleiomorpha NBRC 16267.</title>
        <authorList>
            <person name="Ichikawa N."/>
            <person name="Kimura A."/>
            <person name="Kitahashi Y."/>
            <person name="Komaki H."/>
            <person name="Oguchi A."/>
        </authorList>
    </citation>
    <scope>NUCLEOTIDE SEQUENCE [LARGE SCALE GENOMIC DNA]</scope>
    <source>
        <strain evidence="5 6">NBRC 16267</strain>
    </source>
</reference>
<comment type="caution">
    <text evidence="5">The sequence shown here is derived from an EMBL/GenBank/DDBJ whole genome shotgun (WGS) entry which is preliminary data.</text>
</comment>
<keyword evidence="6" id="KW-1185">Reference proteome</keyword>
<dbReference type="SUPFAM" id="SSF46785">
    <property type="entry name" value="Winged helix' DNA-binding domain"/>
    <property type="match status" value="1"/>
</dbReference>
<accession>A0A5M3XTY8</accession>
<dbReference type="SUPFAM" id="SSF48008">
    <property type="entry name" value="GntR ligand-binding domain-like"/>
    <property type="match status" value="1"/>
</dbReference>
<keyword evidence="2" id="KW-0238">DNA-binding</keyword>
<dbReference type="PANTHER" id="PTHR43537">
    <property type="entry name" value="TRANSCRIPTIONAL REGULATOR, GNTR FAMILY"/>
    <property type="match status" value="1"/>
</dbReference>
<evidence type="ECO:0000259" key="4">
    <source>
        <dbReference type="PROSITE" id="PS50949"/>
    </source>
</evidence>
<dbReference type="PANTHER" id="PTHR43537:SF5">
    <property type="entry name" value="UXU OPERON TRANSCRIPTIONAL REGULATOR"/>
    <property type="match status" value="1"/>
</dbReference>
<gene>
    <name evidence="5" type="ORF">Aple_076030</name>
</gene>
<dbReference type="Pfam" id="PF07729">
    <property type="entry name" value="FCD"/>
    <property type="match status" value="1"/>
</dbReference>
<dbReference type="Pfam" id="PF00392">
    <property type="entry name" value="GntR"/>
    <property type="match status" value="1"/>
</dbReference>
<evidence type="ECO:0000313" key="5">
    <source>
        <dbReference type="EMBL" id="GES24704.1"/>
    </source>
</evidence>
<dbReference type="InterPro" id="IPR011711">
    <property type="entry name" value="GntR_C"/>
</dbReference>
<keyword evidence="3" id="KW-0804">Transcription</keyword>
<dbReference type="InterPro" id="IPR008920">
    <property type="entry name" value="TF_FadR/GntR_C"/>
</dbReference>
<dbReference type="EMBL" id="BLAF01000055">
    <property type="protein sequence ID" value="GES24704.1"/>
    <property type="molecule type" value="Genomic_DNA"/>
</dbReference>
<dbReference type="Proteomes" id="UP000377595">
    <property type="component" value="Unassembled WGS sequence"/>
</dbReference>
<dbReference type="GO" id="GO:0003677">
    <property type="term" value="F:DNA binding"/>
    <property type="evidence" value="ECO:0007669"/>
    <property type="project" value="UniProtKB-KW"/>
</dbReference>
<organism evidence="5 6">
    <name type="scientific">Acrocarpospora pleiomorpha</name>
    <dbReference type="NCBI Taxonomy" id="90975"/>
    <lineage>
        <taxon>Bacteria</taxon>
        <taxon>Bacillati</taxon>
        <taxon>Actinomycetota</taxon>
        <taxon>Actinomycetes</taxon>
        <taxon>Streptosporangiales</taxon>
        <taxon>Streptosporangiaceae</taxon>
        <taxon>Acrocarpospora</taxon>
    </lineage>
</organism>
<dbReference type="SMART" id="SM00895">
    <property type="entry name" value="FCD"/>
    <property type="match status" value="1"/>
</dbReference>
<name>A0A5M3XTY8_9ACTN</name>
<dbReference type="GO" id="GO:0003700">
    <property type="term" value="F:DNA-binding transcription factor activity"/>
    <property type="evidence" value="ECO:0007669"/>
    <property type="project" value="InterPro"/>
</dbReference>
<dbReference type="InterPro" id="IPR036388">
    <property type="entry name" value="WH-like_DNA-bd_sf"/>
</dbReference>
<dbReference type="CDD" id="cd07377">
    <property type="entry name" value="WHTH_GntR"/>
    <property type="match status" value="1"/>
</dbReference>
<feature type="domain" description="HTH gntR-type" evidence="4">
    <location>
        <begin position="8"/>
        <end position="75"/>
    </location>
</feature>
<evidence type="ECO:0000256" key="3">
    <source>
        <dbReference type="ARBA" id="ARBA00023163"/>
    </source>
</evidence>
<dbReference type="InterPro" id="IPR000524">
    <property type="entry name" value="Tscrpt_reg_HTH_GntR"/>
</dbReference>
<dbReference type="AlphaFoldDB" id="A0A5M3XTY8"/>
<dbReference type="PROSITE" id="PS50949">
    <property type="entry name" value="HTH_GNTR"/>
    <property type="match status" value="1"/>
</dbReference>
<keyword evidence="1" id="KW-0805">Transcription regulation</keyword>
<evidence type="ECO:0000313" key="6">
    <source>
        <dbReference type="Proteomes" id="UP000377595"/>
    </source>
</evidence>
<evidence type="ECO:0000256" key="1">
    <source>
        <dbReference type="ARBA" id="ARBA00023015"/>
    </source>
</evidence>